<dbReference type="OrthoDB" id="206452at2759"/>
<keyword evidence="3" id="KW-1185">Reference proteome</keyword>
<dbReference type="InterPro" id="IPR037238">
    <property type="entry name" value="YbiA-like_sf"/>
</dbReference>
<proteinExistence type="predicted"/>
<evidence type="ECO:0000313" key="3">
    <source>
        <dbReference type="Proteomes" id="UP001148786"/>
    </source>
</evidence>
<dbReference type="Proteomes" id="UP001148786">
    <property type="component" value="Unassembled WGS sequence"/>
</dbReference>
<reference evidence="2" key="1">
    <citation type="submission" date="2022-07" db="EMBL/GenBank/DDBJ databases">
        <title>Genome Sequence of Agrocybe chaxingu.</title>
        <authorList>
            <person name="Buettner E."/>
        </authorList>
    </citation>
    <scope>NUCLEOTIDE SEQUENCE</scope>
    <source>
        <strain evidence="2">MP-N11</strain>
    </source>
</reference>
<gene>
    <name evidence="2" type="ORF">NLJ89_g3117</name>
</gene>
<dbReference type="AlphaFoldDB" id="A0A9W8MXL2"/>
<dbReference type="SUPFAM" id="SSF143990">
    <property type="entry name" value="YbiA-like"/>
    <property type="match status" value="1"/>
</dbReference>
<dbReference type="NCBIfam" id="TIGR02464">
    <property type="entry name" value="ribofla_fusion"/>
    <property type="match status" value="1"/>
</dbReference>
<protein>
    <recommendedName>
        <fullName evidence="1">NADAR domain-containing protein</fullName>
    </recommendedName>
</protein>
<accession>A0A9W8MXL2</accession>
<dbReference type="EMBL" id="JANKHO010000215">
    <property type="protein sequence ID" value="KAJ3513148.1"/>
    <property type="molecule type" value="Genomic_DNA"/>
</dbReference>
<dbReference type="Pfam" id="PF08719">
    <property type="entry name" value="NADAR"/>
    <property type="match status" value="1"/>
</dbReference>
<comment type="caution">
    <text evidence="2">The sequence shown here is derived from an EMBL/GenBank/DDBJ whole genome shotgun (WGS) entry which is preliminary data.</text>
</comment>
<evidence type="ECO:0000259" key="1">
    <source>
        <dbReference type="Pfam" id="PF08719"/>
    </source>
</evidence>
<dbReference type="Gene3D" id="1.10.357.40">
    <property type="entry name" value="YbiA-like"/>
    <property type="match status" value="1"/>
</dbReference>
<dbReference type="InterPro" id="IPR012816">
    <property type="entry name" value="NADAR"/>
</dbReference>
<evidence type="ECO:0000313" key="2">
    <source>
        <dbReference type="EMBL" id="KAJ3513148.1"/>
    </source>
</evidence>
<name>A0A9W8MXL2_9AGAR</name>
<dbReference type="CDD" id="cd15457">
    <property type="entry name" value="NADAR"/>
    <property type="match status" value="1"/>
</dbReference>
<sequence length="179" mass="20826">MYDRDDYFFFWKPHEIHGWGSQWFRSPFTVTVTIDEGGEPEEVTFPTAEHWMMFKKALLFKDAEMAREIIGVKGVGSTDMAHVKSLGRKVSGFIEDTWVKERERIVLEGNLHKFRQNEDLKEKLLATGDKVIVEASPRDRVWGVGFGEKNALNQRDRWGLNLLGKVLEETRGVLREELR</sequence>
<organism evidence="2 3">
    <name type="scientific">Agrocybe chaxingu</name>
    <dbReference type="NCBI Taxonomy" id="84603"/>
    <lineage>
        <taxon>Eukaryota</taxon>
        <taxon>Fungi</taxon>
        <taxon>Dikarya</taxon>
        <taxon>Basidiomycota</taxon>
        <taxon>Agaricomycotina</taxon>
        <taxon>Agaricomycetes</taxon>
        <taxon>Agaricomycetidae</taxon>
        <taxon>Agaricales</taxon>
        <taxon>Agaricineae</taxon>
        <taxon>Strophariaceae</taxon>
        <taxon>Agrocybe</taxon>
    </lineage>
</organism>
<feature type="domain" description="NADAR" evidence="1">
    <location>
        <begin position="9"/>
        <end position="175"/>
    </location>
</feature>